<proteinExistence type="predicted"/>
<dbReference type="GO" id="GO:0007165">
    <property type="term" value="P:signal transduction"/>
    <property type="evidence" value="ECO:0007669"/>
    <property type="project" value="TreeGrafter"/>
</dbReference>
<dbReference type="InterPro" id="IPR008271">
    <property type="entry name" value="Ser/Thr_kinase_AS"/>
</dbReference>
<dbReference type="PRINTS" id="PR00109">
    <property type="entry name" value="TYRKINASE"/>
</dbReference>
<dbReference type="GO" id="GO:0004672">
    <property type="term" value="F:protein kinase activity"/>
    <property type="evidence" value="ECO:0007669"/>
    <property type="project" value="InterPro"/>
</dbReference>
<dbReference type="SMART" id="SM00220">
    <property type="entry name" value="S_TKc"/>
    <property type="match status" value="1"/>
</dbReference>
<dbReference type="PANTHER" id="PTHR23257:SF797">
    <property type="entry name" value="KINASE SUPERFAMILY WITH OCTICOSAPEPTIDE_PHOX_BEM1P DOMAIN-CONTAINING PROTEIN"/>
    <property type="match status" value="1"/>
</dbReference>
<keyword evidence="4" id="KW-1185">Reference proteome</keyword>
<dbReference type="GO" id="GO:0005737">
    <property type="term" value="C:cytoplasm"/>
    <property type="evidence" value="ECO:0007669"/>
    <property type="project" value="TreeGrafter"/>
</dbReference>
<dbReference type="GO" id="GO:0005524">
    <property type="term" value="F:ATP binding"/>
    <property type="evidence" value="ECO:0007669"/>
    <property type="project" value="InterPro"/>
</dbReference>
<protein>
    <recommendedName>
        <fullName evidence="2">Protein kinase domain-containing protein</fullName>
    </recommendedName>
</protein>
<dbReference type="PANTHER" id="PTHR23257">
    <property type="entry name" value="SERINE-THREONINE PROTEIN KINASE"/>
    <property type="match status" value="1"/>
</dbReference>
<comment type="caution">
    <text evidence="3">The sequence shown here is derived from an EMBL/GenBank/DDBJ whole genome shotgun (WGS) entry which is preliminary data.</text>
</comment>
<evidence type="ECO:0000256" key="1">
    <source>
        <dbReference type="SAM" id="MobiDB-lite"/>
    </source>
</evidence>
<evidence type="ECO:0000259" key="2">
    <source>
        <dbReference type="PROSITE" id="PS50011"/>
    </source>
</evidence>
<dbReference type="Pfam" id="PF07714">
    <property type="entry name" value="PK_Tyr_Ser-Thr"/>
    <property type="match status" value="1"/>
</dbReference>
<dbReference type="SUPFAM" id="SSF55666">
    <property type="entry name" value="Ribonuclease PH domain 2-like"/>
    <property type="match status" value="1"/>
</dbReference>
<evidence type="ECO:0000313" key="4">
    <source>
        <dbReference type="Proteomes" id="UP001279734"/>
    </source>
</evidence>
<sequence length="673" mass="74166">MLHKNYILADPTKEKYSIMEMSLTVELDSSGQLVSLHKAGGLVLGLYICCSGNRVALGVSAAICDFKQLGVKMEEDRCLGSGCCDFLRLLFCLGRGRRSYGVNCEHPLPEERAEECWSADPVTDDVGEHRSDFVGDDDADHVGIDFSGTVAQESNPDCVGAVNEVKEGAGIGIAGESSPQNSDKSGVEAEDTSYPVKEAAGLDISPSDCVGNVNDATEMLFSIQDRSFFSQCSDLAPMPCNILNADAEPAYEQSKLYLLWGDPNANRDNKSGHAQYGKETSSEGLVKRQVISPAEEEAASITDMPLNIKSEMKDFDSPQADGMGNSQVIRNSDLQEPQEHSYEQGKLYMLWGDPNANRDNNFVQGQCSKEELMKQKFISPAEGLAAHMALNTKLEKKDFGSQLPDCMGNLQIIKNNDLQYLRELGYGTFCAVYHGKWRGCDVAIKWFNDVREDFWNEAINLAGLRHPNVVAFYGVVLDGPGGSGAIVAEYMLHGSLNSALQNARNVNMRTRLLIALDVAFGMEYLHSKNVVHFDLKSENLLVDLRDPQRPICKIGDLGLSKVRCTALISASFRGTYPWMAPELLNSTTSLVSEKVDVFSFGMVMWELVSGERPHADLDYDTVIGGVLCNTLRPPVPYYCDPGWRSLMERCWSHRPSERPSFSEIALELRAMIA</sequence>
<dbReference type="PROSITE" id="PS00108">
    <property type="entry name" value="PROTEIN_KINASE_ST"/>
    <property type="match status" value="1"/>
</dbReference>
<dbReference type="SUPFAM" id="SSF56112">
    <property type="entry name" value="Protein kinase-like (PK-like)"/>
    <property type="match status" value="1"/>
</dbReference>
<dbReference type="CDD" id="cd13999">
    <property type="entry name" value="STKc_MAP3K-like"/>
    <property type="match status" value="1"/>
</dbReference>
<dbReference type="Gene3D" id="1.10.510.10">
    <property type="entry name" value="Transferase(Phosphotransferase) domain 1"/>
    <property type="match status" value="1"/>
</dbReference>
<dbReference type="AlphaFoldDB" id="A0AAD3XKW8"/>
<dbReference type="Gene3D" id="3.30.200.20">
    <property type="entry name" value="Phosphorylase Kinase, domain 1"/>
    <property type="match status" value="1"/>
</dbReference>
<gene>
    <name evidence="3" type="ORF">Nepgr_010014</name>
</gene>
<feature type="domain" description="Protein kinase" evidence="2">
    <location>
        <begin position="418"/>
        <end position="672"/>
    </location>
</feature>
<dbReference type="InterPro" id="IPR000719">
    <property type="entry name" value="Prot_kinase_dom"/>
</dbReference>
<dbReference type="InterPro" id="IPR050167">
    <property type="entry name" value="Ser_Thr_protein_kinase"/>
</dbReference>
<dbReference type="EMBL" id="BSYO01000008">
    <property type="protein sequence ID" value="GMH08174.1"/>
    <property type="molecule type" value="Genomic_DNA"/>
</dbReference>
<reference evidence="3" key="1">
    <citation type="submission" date="2023-05" db="EMBL/GenBank/DDBJ databases">
        <title>Nepenthes gracilis genome sequencing.</title>
        <authorList>
            <person name="Fukushima K."/>
        </authorList>
    </citation>
    <scope>NUCLEOTIDE SEQUENCE</scope>
    <source>
        <strain evidence="3">SING2019-196</strain>
    </source>
</reference>
<dbReference type="InterPro" id="IPR036345">
    <property type="entry name" value="ExoRNase_PH_dom2_sf"/>
</dbReference>
<evidence type="ECO:0000313" key="3">
    <source>
        <dbReference type="EMBL" id="GMH08174.1"/>
    </source>
</evidence>
<dbReference type="InterPro" id="IPR001245">
    <property type="entry name" value="Ser-Thr/Tyr_kinase_cat_dom"/>
</dbReference>
<name>A0AAD3XKW8_NEPGR</name>
<feature type="region of interest" description="Disordered" evidence="1">
    <location>
        <begin position="171"/>
        <end position="191"/>
    </location>
</feature>
<dbReference type="PROSITE" id="PS50011">
    <property type="entry name" value="PROTEIN_KINASE_DOM"/>
    <property type="match status" value="1"/>
</dbReference>
<dbReference type="Proteomes" id="UP001279734">
    <property type="component" value="Unassembled WGS sequence"/>
</dbReference>
<dbReference type="InterPro" id="IPR011009">
    <property type="entry name" value="Kinase-like_dom_sf"/>
</dbReference>
<organism evidence="3 4">
    <name type="scientific">Nepenthes gracilis</name>
    <name type="common">Slender pitcher plant</name>
    <dbReference type="NCBI Taxonomy" id="150966"/>
    <lineage>
        <taxon>Eukaryota</taxon>
        <taxon>Viridiplantae</taxon>
        <taxon>Streptophyta</taxon>
        <taxon>Embryophyta</taxon>
        <taxon>Tracheophyta</taxon>
        <taxon>Spermatophyta</taxon>
        <taxon>Magnoliopsida</taxon>
        <taxon>eudicotyledons</taxon>
        <taxon>Gunneridae</taxon>
        <taxon>Pentapetalae</taxon>
        <taxon>Caryophyllales</taxon>
        <taxon>Nepenthaceae</taxon>
        <taxon>Nepenthes</taxon>
    </lineage>
</organism>
<accession>A0AAD3XKW8</accession>